<name>A0ABQ7LTR1_BRACM</name>
<keyword evidence="3" id="KW-1185">Reference proteome</keyword>
<dbReference type="EMBL" id="JADBGQ010000007">
    <property type="protein sequence ID" value="KAG5389096.1"/>
    <property type="molecule type" value="Genomic_DNA"/>
</dbReference>
<evidence type="ECO:0000313" key="2">
    <source>
        <dbReference type="EMBL" id="KAG5389096.1"/>
    </source>
</evidence>
<proteinExistence type="predicted"/>
<protein>
    <submittedName>
        <fullName evidence="2">Uncharacterized protein</fullName>
    </submittedName>
</protein>
<comment type="caution">
    <text evidence="2">The sequence shown here is derived from an EMBL/GenBank/DDBJ whole genome shotgun (WGS) entry which is preliminary data.</text>
</comment>
<accession>A0ABQ7LTR1</accession>
<feature type="region of interest" description="Disordered" evidence="1">
    <location>
        <begin position="145"/>
        <end position="188"/>
    </location>
</feature>
<dbReference type="Proteomes" id="UP000823674">
    <property type="component" value="Chromosome A08"/>
</dbReference>
<gene>
    <name evidence="2" type="primary">A08g506410.1_BraROA</name>
    <name evidence="2" type="ORF">IGI04_030637</name>
</gene>
<evidence type="ECO:0000313" key="3">
    <source>
        <dbReference type="Proteomes" id="UP000823674"/>
    </source>
</evidence>
<organism evidence="2 3">
    <name type="scientific">Brassica rapa subsp. trilocularis</name>
    <dbReference type="NCBI Taxonomy" id="1813537"/>
    <lineage>
        <taxon>Eukaryota</taxon>
        <taxon>Viridiplantae</taxon>
        <taxon>Streptophyta</taxon>
        <taxon>Embryophyta</taxon>
        <taxon>Tracheophyta</taxon>
        <taxon>Spermatophyta</taxon>
        <taxon>Magnoliopsida</taxon>
        <taxon>eudicotyledons</taxon>
        <taxon>Gunneridae</taxon>
        <taxon>Pentapetalae</taxon>
        <taxon>rosids</taxon>
        <taxon>malvids</taxon>
        <taxon>Brassicales</taxon>
        <taxon>Brassicaceae</taxon>
        <taxon>Brassiceae</taxon>
        <taxon>Brassica</taxon>
    </lineage>
</organism>
<sequence>MEELGLGQVQERLRRVFGQVCKLRDWPYGFGTDVVRTVRIRTDQDISKVHQSTIGAHLRRQKKEAGAKDRLEQAGQELCIDHVSSLIYGKVQGSLTATNQAPLPLSSKLTPMPFPNQEEASWSFGCSTSSRRRCAHQWRPEAVLGRSPLSHGRPEERRPLEACPSHSHSLSKKKGESFQLVPGMATQK</sequence>
<reference evidence="2 3" key="1">
    <citation type="submission" date="2021-03" db="EMBL/GenBank/DDBJ databases">
        <authorList>
            <person name="King G.J."/>
            <person name="Bancroft I."/>
            <person name="Baten A."/>
            <person name="Bloomfield J."/>
            <person name="Borpatragohain P."/>
            <person name="He Z."/>
            <person name="Irish N."/>
            <person name="Irwin J."/>
            <person name="Liu K."/>
            <person name="Mauleon R.P."/>
            <person name="Moore J."/>
            <person name="Morris R."/>
            <person name="Ostergaard L."/>
            <person name="Wang B."/>
            <person name="Wells R."/>
        </authorList>
    </citation>
    <scope>NUCLEOTIDE SEQUENCE [LARGE SCALE GENOMIC DNA]</scope>
    <source>
        <strain evidence="2">R-o-18</strain>
        <tissue evidence="2">Leaf</tissue>
    </source>
</reference>
<evidence type="ECO:0000256" key="1">
    <source>
        <dbReference type="SAM" id="MobiDB-lite"/>
    </source>
</evidence>